<evidence type="ECO:0000256" key="1">
    <source>
        <dbReference type="SAM" id="MobiDB-lite"/>
    </source>
</evidence>
<evidence type="ECO:0000313" key="2">
    <source>
        <dbReference type="EMBL" id="KAK3931793.1"/>
    </source>
</evidence>
<comment type="caution">
    <text evidence="2">The sequence shown here is derived from an EMBL/GenBank/DDBJ whole genome shotgun (WGS) entry which is preliminary data.</text>
</comment>
<name>A0AAE1I240_9NEOP</name>
<dbReference type="Proteomes" id="UP001219518">
    <property type="component" value="Unassembled WGS sequence"/>
</dbReference>
<reference evidence="2" key="2">
    <citation type="journal article" date="2023" name="BMC Genomics">
        <title>Pest status, molecular evolution, and epigenetic factors derived from the genome assembly of Frankliniella fusca, a thysanopteran phytovirus vector.</title>
        <authorList>
            <person name="Catto M.A."/>
            <person name="Labadie P.E."/>
            <person name="Jacobson A.L."/>
            <person name="Kennedy G.G."/>
            <person name="Srinivasan R."/>
            <person name="Hunt B.G."/>
        </authorList>
    </citation>
    <scope>NUCLEOTIDE SEQUENCE</scope>
    <source>
        <strain evidence="2">PL_HMW_Pooled</strain>
    </source>
</reference>
<protein>
    <submittedName>
        <fullName evidence="2">3-oxo-Delta(4,5)-steroid 5-beta-reductase</fullName>
    </submittedName>
</protein>
<proteinExistence type="predicted"/>
<dbReference type="EMBL" id="JAHWGI010001430">
    <property type="protein sequence ID" value="KAK3931793.1"/>
    <property type="molecule type" value="Genomic_DNA"/>
</dbReference>
<reference evidence="2" key="1">
    <citation type="submission" date="2021-07" db="EMBL/GenBank/DDBJ databases">
        <authorList>
            <person name="Catto M.A."/>
            <person name="Jacobson A."/>
            <person name="Kennedy G."/>
            <person name="Labadie P."/>
            <person name="Hunt B.G."/>
            <person name="Srinivasan R."/>
        </authorList>
    </citation>
    <scope>NUCLEOTIDE SEQUENCE</scope>
    <source>
        <strain evidence="2">PL_HMW_Pooled</strain>
        <tissue evidence="2">Head</tissue>
    </source>
</reference>
<keyword evidence="3" id="KW-1185">Reference proteome</keyword>
<organism evidence="2 3">
    <name type="scientific">Frankliniella fusca</name>
    <dbReference type="NCBI Taxonomy" id="407009"/>
    <lineage>
        <taxon>Eukaryota</taxon>
        <taxon>Metazoa</taxon>
        <taxon>Ecdysozoa</taxon>
        <taxon>Arthropoda</taxon>
        <taxon>Hexapoda</taxon>
        <taxon>Insecta</taxon>
        <taxon>Pterygota</taxon>
        <taxon>Neoptera</taxon>
        <taxon>Paraneoptera</taxon>
        <taxon>Thysanoptera</taxon>
        <taxon>Terebrantia</taxon>
        <taxon>Thripoidea</taxon>
        <taxon>Thripidae</taxon>
        <taxon>Frankliniella</taxon>
    </lineage>
</organism>
<dbReference type="AlphaFoldDB" id="A0AAE1I240"/>
<evidence type="ECO:0000313" key="3">
    <source>
        <dbReference type="Proteomes" id="UP001219518"/>
    </source>
</evidence>
<feature type="region of interest" description="Disordered" evidence="1">
    <location>
        <begin position="1"/>
        <end position="39"/>
    </location>
</feature>
<gene>
    <name evidence="2" type="ORF">KUF71_009012</name>
</gene>
<accession>A0AAE1I240</accession>
<sequence>MTIMANLGRPGPQPSDNVRLKVSSASGGEDLAQTSSPSLTRKVQNIEKRVTAVLPQSPWRVGHALPMPAWRAGPVPVTWSGAPGSAARKVGHKQPKHSAGYNCACLVGKGTLGNTLAQLQMCTDEKRSDKPFARYFLSKPMSRRGP</sequence>